<evidence type="ECO:0008006" key="4">
    <source>
        <dbReference type="Google" id="ProtNLM"/>
    </source>
</evidence>
<dbReference type="Proteomes" id="UP000593594">
    <property type="component" value="Chromosome"/>
</dbReference>
<evidence type="ECO:0000313" key="3">
    <source>
        <dbReference type="Proteomes" id="UP000593594"/>
    </source>
</evidence>
<reference evidence="2 3" key="1">
    <citation type="submission" date="2020-06" db="EMBL/GenBank/DDBJ databases">
        <title>Genome sequence of 2 isolates from Red Sea Mangroves.</title>
        <authorList>
            <person name="Sefrji F."/>
            <person name="Michoud G."/>
            <person name="Merlino G."/>
            <person name="Daffonchio D."/>
        </authorList>
    </citation>
    <scope>NUCLEOTIDE SEQUENCE [LARGE SCALE GENOMIC DNA]</scope>
    <source>
        <strain evidence="2 3">R1DC25</strain>
    </source>
</reference>
<dbReference type="KEGG" id="kmn:HW532_18515"/>
<keyword evidence="3" id="KW-1185">Reference proteome</keyword>
<accession>A0A7S8C6Z2</accession>
<dbReference type="EMBL" id="CP058214">
    <property type="protein sequence ID" value="QPC44514.1"/>
    <property type="molecule type" value="Genomic_DNA"/>
</dbReference>
<organism evidence="2 3">
    <name type="scientific">Kaustia mangrovi</name>
    <dbReference type="NCBI Taxonomy" id="2593653"/>
    <lineage>
        <taxon>Bacteria</taxon>
        <taxon>Pseudomonadati</taxon>
        <taxon>Pseudomonadota</taxon>
        <taxon>Alphaproteobacteria</taxon>
        <taxon>Hyphomicrobiales</taxon>
        <taxon>Parvibaculaceae</taxon>
        <taxon>Kaustia</taxon>
    </lineage>
</organism>
<dbReference type="SUPFAM" id="SSF160059">
    <property type="entry name" value="PriA/YqbF domain"/>
    <property type="match status" value="1"/>
</dbReference>
<name>A0A7S8C6Z2_9HYPH</name>
<dbReference type="AlphaFoldDB" id="A0A7S8C6Z2"/>
<feature type="region of interest" description="Disordered" evidence="1">
    <location>
        <begin position="1"/>
        <end position="57"/>
    </location>
</feature>
<proteinExistence type="predicted"/>
<dbReference type="Gene3D" id="3.40.5.80">
    <property type="match status" value="1"/>
</dbReference>
<gene>
    <name evidence="2" type="ORF">HW532_18515</name>
</gene>
<evidence type="ECO:0000313" key="2">
    <source>
        <dbReference type="EMBL" id="QPC44514.1"/>
    </source>
</evidence>
<evidence type="ECO:0000256" key="1">
    <source>
        <dbReference type="SAM" id="MobiDB-lite"/>
    </source>
</evidence>
<protein>
    <recommendedName>
        <fullName evidence="4">Mu-like prophage FluMu N-terminal domain-containing protein</fullName>
    </recommendedName>
</protein>
<dbReference type="RefSeq" id="WP_213161885.1">
    <property type="nucleotide sequence ID" value="NZ_CP058214.1"/>
</dbReference>
<sequence length="102" mass="10315">MAAKSQTKAAENKAATTDAPQPPAQGGAGDTAGSAKGNEAGAGTDVLEVTARQDRRRRAGFAFGRAAVRIPVADLTEAQIGAIEADPQLVATRKTADGKPET</sequence>